<comment type="subcellular location">
    <subcellularLocation>
        <location evidence="1">Membrane</location>
        <topology evidence="1">Multi-pass membrane protein</topology>
    </subcellularLocation>
</comment>
<sequence length="234" mass="25429">MDGLHQQLGPRLHEARLRLALARPLAEAALAGVSGKGGLAAMSGWIPQRLLSALRDTLEARFHGCYWLDMREPSPGEMAEVPSLMRYPAWLKPFVPMVKSYGVPRYGEFDPTLPFALTYLLLFGAMFGDVGHGAVILLLAAALYRRLGRMAWVGMAAGAASIGFGLLYGSIFGYEDIIEPIWLSPLHDPVRVLTLAVVFGIGFIAFTLLANSWNRWVSGQIGKALFDSNGLAGL</sequence>
<protein>
    <submittedName>
        <fullName evidence="9">ATPase</fullName>
    </submittedName>
</protein>
<evidence type="ECO:0000256" key="1">
    <source>
        <dbReference type="ARBA" id="ARBA00004141"/>
    </source>
</evidence>
<keyword evidence="7 8" id="KW-0472">Membrane</keyword>
<dbReference type="GO" id="GO:0033179">
    <property type="term" value="C:proton-transporting V-type ATPase, V0 domain"/>
    <property type="evidence" value="ECO:0007669"/>
    <property type="project" value="InterPro"/>
</dbReference>
<feature type="transmembrane region" description="Helical" evidence="8">
    <location>
        <begin position="119"/>
        <end position="144"/>
    </location>
</feature>
<evidence type="ECO:0000256" key="7">
    <source>
        <dbReference type="ARBA" id="ARBA00023136"/>
    </source>
</evidence>
<evidence type="ECO:0000256" key="4">
    <source>
        <dbReference type="ARBA" id="ARBA00022692"/>
    </source>
</evidence>
<evidence type="ECO:0000256" key="6">
    <source>
        <dbReference type="ARBA" id="ARBA00023065"/>
    </source>
</evidence>
<keyword evidence="5 8" id="KW-1133">Transmembrane helix</keyword>
<evidence type="ECO:0000256" key="5">
    <source>
        <dbReference type="ARBA" id="ARBA00022989"/>
    </source>
</evidence>
<dbReference type="Pfam" id="PF01496">
    <property type="entry name" value="V_ATPase_I"/>
    <property type="match status" value="1"/>
</dbReference>
<dbReference type="AlphaFoldDB" id="A0A7C9P3G0"/>
<dbReference type="GO" id="GO:0016471">
    <property type="term" value="C:vacuolar proton-transporting V-type ATPase complex"/>
    <property type="evidence" value="ECO:0007669"/>
    <property type="project" value="TreeGrafter"/>
</dbReference>
<evidence type="ECO:0000313" key="9">
    <source>
        <dbReference type="EMBL" id="NDP48486.1"/>
    </source>
</evidence>
<evidence type="ECO:0000313" key="10">
    <source>
        <dbReference type="Proteomes" id="UP000483432"/>
    </source>
</evidence>
<evidence type="ECO:0000256" key="8">
    <source>
        <dbReference type="SAM" id="Phobius"/>
    </source>
</evidence>
<dbReference type="Proteomes" id="UP000483432">
    <property type="component" value="Unassembled WGS sequence"/>
</dbReference>
<feature type="transmembrane region" description="Helical" evidence="8">
    <location>
        <begin position="192"/>
        <end position="213"/>
    </location>
</feature>
<organism evidence="9 10">
    <name type="scientific">Sulfuriferula multivorans</name>
    <dbReference type="NCBI Taxonomy" id="1559896"/>
    <lineage>
        <taxon>Bacteria</taxon>
        <taxon>Pseudomonadati</taxon>
        <taxon>Pseudomonadota</taxon>
        <taxon>Betaproteobacteria</taxon>
        <taxon>Nitrosomonadales</taxon>
        <taxon>Sulfuricellaceae</taxon>
        <taxon>Sulfuriferula</taxon>
    </lineage>
</organism>
<dbReference type="GO" id="GO:0007035">
    <property type="term" value="P:vacuolar acidification"/>
    <property type="evidence" value="ECO:0007669"/>
    <property type="project" value="TreeGrafter"/>
</dbReference>
<dbReference type="GO" id="GO:0051117">
    <property type="term" value="F:ATPase binding"/>
    <property type="evidence" value="ECO:0007669"/>
    <property type="project" value="TreeGrafter"/>
</dbReference>
<keyword evidence="4 8" id="KW-0812">Transmembrane</keyword>
<dbReference type="GO" id="GO:0046961">
    <property type="term" value="F:proton-transporting ATPase activity, rotational mechanism"/>
    <property type="evidence" value="ECO:0007669"/>
    <property type="project" value="InterPro"/>
</dbReference>
<dbReference type="PANTHER" id="PTHR11629:SF63">
    <property type="entry name" value="V-TYPE PROTON ATPASE SUBUNIT A"/>
    <property type="match status" value="1"/>
</dbReference>
<reference evidence="9 10" key="1">
    <citation type="submission" date="2019-09" db="EMBL/GenBank/DDBJ databases">
        <title>H2 Metabolism Revealed by Metagenomic Analysis in Subglacial Sediment of East Antarctica.</title>
        <authorList>
            <person name="Yang Z."/>
            <person name="Zhang Y."/>
            <person name="Lv Y."/>
            <person name="Yan W."/>
            <person name="Xiao X."/>
            <person name="Sun B."/>
            <person name="Ma H."/>
        </authorList>
    </citation>
    <scope>NUCLEOTIDE SEQUENCE [LARGE SCALE GENOMIC DNA]</scope>
    <source>
        <strain evidence="9">Bin2_2</strain>
    </source>
</reference>
<dbReference type="PANTHER" id="PTHR11629">
    <property type="entry name" value="VACUOLAR PROTON ATPASES"/>
    <property type="match status" value="1"/>
</dbReference>
<feature type="non-terminal residue" evidence="9">
    <location>
        <position position="234"/>
    </location>
</feature>
<keyword evidence="6" id="KW-0406">Ion transport</keyword>
<comment type="similarity">
    <text evidence="2">Belongs to the V-ATPase 116 kDa subunit family.</text>
</comment>
<gene>
    <name evidence="9" type="ORF">GZ085_08885</name>
</gene>
<accession>A0A7C9P3G0</accession>
<comment type="caution">
    <text evidence="9">The sequence shown here is derived from an EMBL/GenBank/DDBJ whole genome shotgun (WGS) entry which is preliminary data.</text>
</comment>
<dbReference type="EMBL" id="JAAFGW010000122">
    <property type="protein sequence ID" value="NDP48486.1"/>
    <property type="molecule type" value="Genomic_DNA"/>
</dbReference>
<keyword evidence="3" id="KW-0813">Transport</keyword>
<evidence type="ECO:0000256" key="3">
    <source>
        <dbReference type="ARBA" id="ARBA00022448"/>
    </source>
</evidence>
<dbReference type="InterPro" id="IPR002490">
    <property type="entry name" value="V-ATPase_116kDa_su"/>
</dbReference>
<feature type="transmembrane region" description="Helical" evidence="8">
    <location>
        <begin position="151"/>
        <end position="172"/>
    </location>
</feature>
<proteinExistence type="inferred from homology"/>
<name>A0A7C9P3G0_9PROT</name>
<evidence type="ECO:0000256" key="2">
    <source>
        <dbReference type="ARBA" id="ARBA00009904"/>
    </source>
</evidence>